<reference evidence="2 3" key="1">
    <citation type="submission" date="2017-06" db="EMBL/GenBank/DDBJ databases">
        <title>Genome Sequencing of the methanotroph Methylovulum psychrotolerants str. HV10-M2 isolated from a high-altitude environment.</title>
        <authorList>
            <person name="Mateos-Rivera A."/>
        </authorList>
    </citation>
    <scope>NUCLEOTIDE SEQUENCE [LARGE SCALE GENOMIC DNA]</scope>
    <source>
        <strain evidence="2 3">HV10_M2</strain>
    </source>
</reference>
<evidence type="ECO:0000313" key="2">
    <source>
        <dbReference type="EMBL" id="ASF46222.1"/>
    </source>
</evidence>
<dbReference type="KEGG" id="mpsy:CEK71_09075"/>
<dbReference type="Pfam" id="PF11008">
    <property type="entry name" value="DUF2846"/>
    <property type="match status" value="1"/>
</dbReference>
<evidence type="ECO:0000259" key="1">
    <source>
        <dbReference type="Pfam" id="PF11008"/>
    </source>
</evidence>
<dbReference type="InterPro" id="IPR022548">
    <property type="entry name" value="DUF2846"/>
</dbReference>
<name>A0A1Z4BY78_9GAMM</name>
<dbReference type="OrthoDB" id="8859745at2"/>
<keyword evidence="3" id="KW-1185">Reference proteome</keyword>
<accession>A0A1Z4BY78</accession>
<dbReference type="AlphaFoldDB" id="A0A1Z4BY78"/>
<dbReference type="EMBL" id="CP022129">
    <property type="protein sequence ID" value="ASF46222.1"/>
    <property type="molecule type" value="Genomic_DNA"/>
</dbReference>
<sequence>MKNNRIFMTNEKHKKPSQLLALIILALTATTGCSVSGPAFKPLDPIPANKGVVYIYRAPSFVGGGTYGTVTANSTPITKIKNGGYFPYIANPGPVHFEVSTEATNEADVTVELGKEKYLKTTIGMGFLVGHLKFSEVSSEIGKKEISECNLLEPVEP</sequence>
<proteinExistence type="predicted"/>
<dbReference type="Proteomes" id="UP000197019">
    <property type="component" value="Chromosome"/>
</dbReference>
<gene>
    <name evidence="2" type="ORF">CEK71_09075</name>
</gene>
<protein>
    <recommendedName>
        <fullName evidence="1">DUF2846 domain-containing protein</fullName>
    </recommendedName>
</protein>
<evidence type="ECO:0000313" key="3">
    <source>
        <dbReference type="Proteomes" id="UP000197019"/>
    </source>
</evidence>
<organism evidence="2 3">
    <name type="scientific">Methylovulum psychrotolerans</name>
    <dbReference type="NCBI Taxonomy" id="1704499"/>
    <lineage>
        <taxon>Bacteria</taxon>
        <taxon>Pseudomonadati</taxon>
        <taxon>Pseudomonadota</taxon>
        <taxon>Gammaproteobacteria</taxon>
        <taxon>Methylococcales</taxon>
        <taxon>Methylococcaceae</taxon>
        <taxon>Methylovulum</taxon>
    </lineage>
</organism>
<feature type="domain" description="DUF2846" evidence="1">
    <location>
        <begin position="48"/>
        <end position="126"/>
    </location>
</feature>
<dbReference type="PROSITE" id="PS51257">
    <property type="entry name" value="PROKAR_LIPOPROTEIN"/>
    <property type="match status" value="1"/>
</dbReference>
<dbReference type="RefSeq" id="WP_088619096.1">
    <property type="nucleotide sequence ID" value="NZ_CP022129.1"/>
</dbReference>